<evidence type="ECO:0000313" key="2">
    <source>
        <dbReference type="Proteomes" id="UP001210678"/>
    </source>
</evidence>
<proteinExistence type="predicted"/>
<keyword evidence="2" id="KW-1185">Reference proteome</keyword>
<reference evidence="1 2" key="1">
    <citation type="submission" date="2023-01" db="EMBL/GenBank/DDBJ databases">
        <title>Vibrio sp. KJ40-1 sp.nov, isolated from marine algae.</title>
        <authorList>
            <person name="Butt M."/>
            <person name="Kim J.M.J."/>
            <person name="Jeon C.O.C."/>
        </authorList>
    </citation>
    <scope>NUCLEOTIDE SEQUENCE [LARGE SCALE GENOMIC DNA]</scope>
    <source>
        <strain evidence="1 2">KJ40-1</strain>
    </source>
</reference>
<dbReference type="RefSeq" id="WP_272136722.1">
    <property type="nucleotide sequence ID" value="NZ_JAQLOI010000001.1"/>
</dbReference>
<dbReference type="EMBL" id="JAQLOI010000001">
    <property type="protein sequence ID" value="MDB1124338.1"/>
    <property type="molecule type" value="Genomic_DNA"/>
</dbReference>
<comment type="caution">
    <text evidence="1">The sequence shown here is derived from an EMBL/GenBank/DDBJ whole genome shotgun (WGS) entry which is preliminary data.</text>
</comment>
<evidence type="ECO:0000313" key="1">
    <source>
        <dbReference type="EMBL" id="MDB1124338.1"/>
    </source>
</evidence>
<sequence>MSDSADSRGEKVILACVIYNSNKTVKSKRFRGGNIIQITKSRQYKSKAAFTK</sequence>
<accession>A0ABT4YS44</accession>
<name>A0ABT4YS44_9VIBR</name>
<gene>
    <name evidence="1" type="ORF">PGX00_12010</name>
</gene>
<dbReference type="Proteomes" id="UP001210678">
    <property type="component" value="Unassembled WGS sequence"/>
</dbReference>
<organism evidence="1 2">
    <name type="scientific">Vibrio algarum</name>
    <dbReference type="NCBI Taxonomy" id="3020714"/>
    <lineage>
        <taxon>Bacteria</taxon>
        <taxon>Pseudomonadati</taxon>
        <taxon>Pseudomonadota</taxon>
        <taxon>Gammaproteobacteria</taxon>
        <taxon>Vibrionales</taxon>
        <taxon>Vibrionaceae</taxon>
        <taxon>Vibrio</taxon>
    </lineage>
</organism>
<protein>
    <submittedName>
        <fullName evidence="1">Uncharacterized protein</fullName>
    </submittedName>
</protein>